<reference evidence="4" key="1">
    <citation type="submission" date="2023-06" db="EMBL/GenBank/DDBJ databases">
        <authorList>
            <person name="Kurt Z."/>
        </authorList>
    </citation>
    <scope>NUCLEOTIDE SEQUENCE</scope>
</reference>
<evidence type="ECO:0000259" key="3">
    <source>
        <dbReference type="SMART" id="SM00645"/>
    </source>
</evidence>
<dbReference type="EMBL" id="CATOUU010000869">
    <property type="protein sequence ID" value="CAI9956016.1"/>
    <property type="molecule type" value="Genomic_DNA"/>
</dbReference>
<dbReference type="PANTHER" id="PTHR12411">
    <property type="entry name" value="CYSTEINE PROTEASE FAMILY C1-RELATED"/>
    <property type="match status" value="1"/>
</dbReference>
<dbReference type="Pfam" id="PF00112">
    <property type="entry name" value="Peptidase_C1"/>
    <property type="match status" value="1"/>
</dbReference>
<dbReference type="GO" id="GO:0008234">
    <property type="term" value="F:cysteine-type peptidase activity"/>
    <property type="evidence" value="ECO:0007669"/>
    <property type="project" value="InterPro"/>
</dbReference>
<dbReference type="SUPFAM" id="SSF54001">
    <property type="entry name" value="Cysteine proteinases"/>
    <property type="match status" value="1"/>
</dbReference>
<keyword evidence="2" id="KW-0472">Membrane</keyword>
<evidence type="ECO:0000313" key="6">
    <source>
        <dbReference type="Proteomes" id="UP001642409"/>
    </source>
</evidence>
<accession>A0AA86QFW3</accession>
<organism evidence="4">
    <name type="scientific">Hexamita inflata</name>
    <dbReference type="NCBI Taxonomy" id="28002"/>
    <lineage>
        <taxon>Eukaryota</taxon>
        <taxon>Metamonada</taxon>
        <taxon>Diplomonadida</taxon>
        <taxon>Hexamitidae</taxon>
        <taxon>Hexamitinae</taxon>
        <taxon>Hexamita</taxon>
    </lineage>
</organism>
<keyword evidence="2" id="KW-0812">Transmembrane</keyword>
<dbReference type="InterPro" id="IPR000668">
    <property type="entry name" value="Peptidase_C1A_C"/>
</dbReference>
<keyword evidence="2" id="KW-1133">Transmembrane helix</keyword>
<comment type="caution">
    <text evidence="4">The sequence shown here is derived from an EMBL/GenBank/DDBJ whole genome shotgun (WGS) entry which is preliminary data.</text>
</comment>
<dbReference type="InterPro" id="IPR038765">
    <property type="entry name" value="Papain-like_cys_pep_sf"/>
</dbReference>
<dbReference type="AlphaFoldDB" id="A0AA86QFW3"/>
<name>A0AA86QFW3_9EUKA</name>
<evidence type="ECO:0000256" key="1">
    <source>
        <dbReference type="ARBA" id="ARBA00008455"/>
    </source>
</evidence>
<dbReference type="InterPro" id="IPR013128">
    <property type="entry name" value="Peptidase_C1A"/>
</dbReference>
<sequence>MIVIIYVINSVHQEVVNILENIPGITWKAKVHESMKNKSNVPLNQIYKSKVLPQTKQASKQFTPVASKEAPDQWDWIQMNPGCSDFVPEIGNCGAAAHVSVMNAFSDFRCFQGKDADRVEYSPQYMLNCDPDERCTNCDGNPITVLMAWKFLIDVGTVPSSCVSYKSGVTGKTGKCPTSCDDGSQIPALVKAKEVINICISNQANEEAIKQALINGPVSTMLLVYEDLYYYESGIYQHSYGSSIGWSVCEFVGYGEENGQKFWKIKNVWGKNVSVFFSISDYFTRTPSTIPSKNMLVYTRFVVVKIFVNNKHRRYRSVYQSFFYHFFAFFTVKRFLTYAYYFFSFNKRQFSSIIANCWTLSYFTCSS</sequence>
<dbReference type="Gene3D" id="3.90.70.10">
    <property type="entry name" value="Cysteine proteinases"/>
    <property type="match status" value="1"/>
</dbReference>
<comment type="similarity">
    <text evidence="1">Belongs to the peptidase C1 family.</text>
</comment>
<dbReference type="SMART" id="SM00645">
    <property type="entry name" value="Pept_C1"/>
    <property type="match status" value="1"/>
</dbReference>
<proteinExistence type="inferred from homology"/>
<protein>
    <submittedName>
        <fullName evidence="4">Cathepsin B</fullName>
    </submittedName>
    <submittedName>
        <fullName evidence="5">Cathepsin_B</fullName>
    </submittedName>
</protein>
<evidence type="ECO:0000313" key="5">
    <source>
        <dbReference type="EMBL" id="CAL6043511.1"/>
    </source>
</evidence>
<feature type="transmembrane region" description="Helical" evidence="2">
    <location>
        <begin position="322"/>
        <end position="343"/>
    </location>
</feature>
<reference evidence="5 6" key="2">
    <citation type="submission" date="2024-07" db="EMBL/GenBank/DDBJ databases">
        <authorList>
            <person name="Akdeniz Z."/>
        </authorList>
    </citation>
    <scope>NUCLEOTIDE SEQUENCE [LARGE SCALE GENOMIC DNA]</scope>
</reference>
<gene>
    <name evidence="5" type="ORF">HINF_LOCUS40109</name>
    <name evidence="4" type="ORF">HINF_LOCUS43661</name>
</gene>
<dbReference type="EMBL" id="CAXDID020000157">
    <property type="protein sequence ID" value="CAL6043511.1"/>
    <property type="molecule type" value="Genomic_DNA"/>
</dbReference>
<dbReference type="GO" id="GO:0006508">
    <property type="term" value="P:proteolysis"/>
    <property type="evidence" value="ECO:0007669"/>
    <property type="project" value="InterPro"/>
</dbReference>
<evidence type="ECO:0000313" key="4">
    <source>
        <dbReference type="EMBL" id="CAI9956016.1"/>
    </source>
</evidence>
<evidence type="ECO:0000256" key="2">
    <source>
        <dbReference type="SAM" id="Phobius"/>
    </source>
</evidence>
<feature type="domain" description="Peptidase C1A papain C-terminal" evidence="3">
    <location>
        <begin position="70"/>
        <end position="279"/>
    </location>
</feature>
<dbReference type="Proteomes" id="UP001642409">
    <property type="component" value="Unassembled WGS sequence"/>
</dbReference>
<keyword evidence="6" id="KW-1185">Reference proteome</keyword>